<dbReference type="PROSITE" id="PS51257">
    <property type="entry name" value="PROKAR_LIPOPROTEIN"/>
    <property type="match status" value="1"/>
</dbReference>
<keyword evidence="2" id="KW-1185">Reference proteome</keyword>
<evidence type="ECO:0000313" key="2">
    <source>
        <dbReference type="Proteomes" id="UP000219452"/>
    </source>
</evidence>
<dbReference type="AlphaFoldDB" id="A0A286GB83"/>
<dbReference type="OrthoDB" id="932515at2"/>
<gene>
    <name evidence="1" type="ORF">SAMN06269250_4159</name>
</gene>
<evidence type="ECO:0000313" key="1">
    <source>
        <dbReference type="EMBL" id="SOD92783.1"/>
    </source>
</evidence>
<reference evidence="2" key="1">
    <citation type="submission" date="2017-09" db="EMBL/GenBank/DDBJ databases">
        <authorList>
            <person name="Varghese N."/>
            <person name="Submissions S."/>
        </authorList>
    </citation>
    <scope>NUCLEOTIDE SEQUENCE [LARGE SCALE GENOMIC DNA]</scope>
    <source>
        <strain evidence="2">DSM 29961</strain>
    </source>
</reference>
<proteinExistence type="predicted"/>
<organism evidence="1 2">
    <name type="scientific">Spirosoma fluviale</name>
    <dbReference type="NCBI Taxonomy" id="1597977"/>
    <lineage>
        <taxon>Bacteria</taxon>
        <taxon>Pseudomonadati</taxon>
        <taxon>Bacteroidota</taxon>
        <taxon>Cytophagia</taxon>
        <taxon>Cytophagales</taxon>
        <taxon>Cytophagaceae</taxon>
        <taxon>Spirosoma</taxon>
    </lineage>
</organism>
<dbReference type="Proteomes" id="UP000219452">
    <property type="component" value="Unassembled WGS sequence"/>
</dbReference>
<accession>A0A286GB83</accession>
<dbReference type="RefSeq" id="WP_097127960.1">
    <property type="nucleotide sequence ID" value="NZ_OCNH01000003.1"/>
</dbReference>
<dbReference type="Gene3D" id="2.180.10.10">
    <property type="entry name" value="RHS repeat-associated core"/>
    <property type="match status" value="1"/>
</dbReference>
<dbReference type="EMBL" id="OCNH01000003">
    <property type="protein sequence ID" value="SOD92783.1"/>
    <property type="molecule type" value="Genomic_DNA"/>
</dbReference>
<protein>
    <submittedName>
        <fullName evidence="1">YD repeat-containing protein</fullName>
    </submittedName>
</protein>
<sequence>MKTLFTLRYALPGFVLIGWLTGGCTRQEQTPAAQGTCRIEQYRAITTAVGLNSTRQTNYQYDPQGNLTSVVTTLNQRPTSGTVGTKTGTTTVTYTYDAAGYLTGSTSQQQITDILPGNKTTTAAVSITTSYSYANGRLSTAVTKNIGAYGVTTNTTESYEYNASGELTQKTALNTYTYDPATANEIPGSPTGPLRIWTYQQNQLVDYAERSGAVDYRPLTIVNGLVTSYSTAGNYKTIWEYDSQNRQTKAADYVSDTLTIMTTQTWSDAKPATASLPAFKGFPVTVPASEFGQTGVLSTSTNSYWNSISKTRETFVTQNSVSQTNSQGFVTNSVTTAKHPNPAAVPQDYTTTETYTYSNCQ</sequence>
<name>A0A286GB83_9BACT</name>